<feature type="transmembrane region" description="Helical" evidence="1">
    <location>
        <begin position="78"/>
        <end position="96"/>
    </location>
</feature>
<evidence type="ECO:0000256" key="1">
    <source>
        <dbReference type="SAM" id="Phobius"/>
    </source>
</evidence>
<accession>A0A9X1HZ09</accession>
<sequence length="141" mass="16475">MKKLKIWTMILHSLIVIIHKNTISIMLFIEFFTLDRWLNSNGFSDSFSKLILIASITSVIGNLLIIISLLVKKVITKNLIGILGIILLYVSFRYLTYPSLNYTDFHKWAFWSGIPFTIASIFLFHEQYIELKTRFKSKPEI</sequence>
<dbReference type="RefSeq" id="WP_226542465.1">
    <property type="nucleotide sequence ID" value="NZ_JAJAPW010000002.1"/>
</dbReference>
<feature type="transmembrane region" description="Helical" evidence="1">
    <location>
        <begin position="7"/>
        <end position="29"/>
    </location>
</feature>
<keyword evidence="1" id="KW-0472">Membrane</keyword>
<dbReference type="EMBL" id="JAJAPW010000002">
    <property type="protein sequence ID" value="MCB4798505.1"/>
    <property type="molecule type" value="Genomic_DNA"/>
</dbReference>
<name>A0A9X1HZ09_9FLAO</name>
<comment type="caution">
    <text evidence="2">The sequence shown here is derived from an EMBL/GenBank/DDBJ whole genome shotgun (WGS) entry which is preliminary data.</text>
</comment>
<organism evidence="2 3">
    <name type="scientific">Neotamlana laminarinivorans</name>
    <dbReference type="NCBI Taxonomy" id="2883124"/>
    <lineage>
        <taxon>Bacteria</taxon>
        <taxon>Pseudomonadati</taxon>
        <taxon>Bacteroidota</taxon>
        <taxon>Flavobacteriia</taxon>
        <taxon>Flavobacteriales</taxon>
        <taxon>Flavobacteriaceae</taxon>
        <taxon>Neotamlana</taxon>
    </lineage>
</organism>
<proteinExistence type="predicted"/>
<feature type="transmembrane region" description="Helical" evidence="1">
    <location>
        <begin position="49"/>
        <end position="71"/>
    </location>
</feature>
<feature type="transmembrane region" description="Helical" evidence="1">
    <location>
        <begin position="108"/>
        <end position="125"/>
    </location>
</feature>
<dbReference type="AlphaFoldDB" id="A0A9X1HZ09"/>
<evidence type="ECO:0000313" key="3">
    <source>
        <dbReference type="Proteomes" id="UP001139199"/>
    </source>
</evidence>
<evidence type="ECO:0000313" key="2">
    <source>
        <dbReference type="EMBL" id="MCB4798505.1"/>
    </source>
</evidence>
<keyword evidence="3" id="KW-1185">Reference proteome</keyword>
<reference evidence="2" key="1">
    <citation type="submission" date="2021-10" db="EMBL/GenBank/DDBJ databases">
        <title>Tamlana sargassums sp. nov., and Tamlana laminarinivorans sp. nov., two new bacteria isolated from the brown alga.</title>
        <authorList>
            <person name="Li J."/>
        </authorList>
    </citation>
    <scope>NUCLEOTIDE SEQUENCE</scope>
    <source>
        <strain evidence="2">PT2-4</strain>
    </source>
</reference>
<keyword evidence="1" id="KW-1133">Transmembrane helix</keyword>
<dbReference type="Proteomes" id="UP001139199">
    <property type="component" value="Unassembled WGS sequence"/>
</dbReference>
<keyword evidence="1" id="KW-0812">Transmembrane</keyword>
<gene>
    <name evidence="2" type="ORF">LG649_06595</name>
</gene>
<protein>
    <submittedName>
        <fullName evidence="2">Uncharacterized protein</fullName>
    </submittedName>
</protein>